<keyword evidence="1" id="KW-0175">Coiled coil</keyword>
<evidence type="ECO:0000313" key="2">
    <source>
        <dbReference type="EMBL" id="QHE63943.1"/>
    </source>
</evidence>
<organism evidence="2 3">
    <name type="scientific">Rossellomorea vietnamensis</name>
    <dbReference type="NCBI Taxonomy" id="218284"/>
    <lineage>
        <taxon>Bacteria</taxon>
        <taxon>Bacillati</taxon>
        <taxon>Bacillota</taxon>
        <taxon>Bacilli</taxon>
        <taxon>Bacillales</taxon>
        <taxon>Bacillaceae</taxon>
        <taxon>Rossellomorea</taxon>
    </lineage>
</organism>
<dbReference type="EMBL" id="CP047395">
    <property type="protein sequence ID" value="QHE63943.1"/>
    <property type="molecule type" value="Genomic_DNA"/>
</dbReference>
<sequence length="405" mass="46828">MKVLEHIAEQDLEYIDLHENLAGLSVEQLNDLIDRYYSGEKLKSIASDYKVPMNNAAIADMLPPVLTDKVCPNCNNRIAFPRPRRTFLDKDLVATCTHCSHVEARYCWCDACKENSKLEKIRLEQERAEKEKKKREIIEASFKLSLYSPVSESDLTFKDILFLSTLLRAGLDEKMERIQPPVEYEASMTPSTELTVELLQYLTHRKLIVPTPESDLGAFPEKDEEHFPFKYYIYHVIYRLNIDPIGGDEKSLVQRLLYPDGNELLEQRDIALEMWKTISLHECLAYLVHSLNKVGYPFSPGEKTVAVFEELLNHFSVAQIYGIIYKSIANATKYEKETNINKKHAANLVVNNCERYGEKAIAENWRITNYRRDFNLPETIISKVLFDRILKISSLGFSEVPTKNY</sequence>
<feature type="coiled-coil region" evidence="1">
    <location>
        <begin position="113"/>
        <end position="143"/>
    </location>
</feature>
<dbReference type="RefSeq" id="WP_159363366.1">
    <property type="nucleotide sequence ID" value="NZ_CP047395.1"/>
</dbReference>
<gene>
    <name evidence="2" type="ORF">FHE72_23415</name>
</gene>
<reference evidence="2 3" key="1">
    <citation type="submission" date="2019-06" db="EMBL/GenBank/DDBJ databases">
        <title>An operon consisting of a P-type ATPase gene and a transcriptional regular gene given the different cadmium resistance in Bacillus vietamensis 151-6 and Bacillus marisflavi 151-25.</title>
        <authorList>
            <person name="Yu X."/>
        </authorList>
    </citation>
    <scope>NUCLEOTIDE SEQUENCE [LARGE SCALE GENOMIC DNA]</scope>
    <source>
        <strain evidence="2 3">151-6</strain>
        <plasmid evidence="2 3">p6</plasmid>
    </source>
</reference>
<evidence type="ECO:0000256" key="1">
    <source>
        <dbReference type="SAM" id="Coils"/>
    </source>
</evidence>
<geneLocation type="plasmid" evidence="2 3">
    <name>p6</name>
</geneLocation>
<dbReference type="Proteomes" id="UP000465062">
    <property type="component" value="Plasmid p6"/>
</dbReference>
<protein>
    <submittedName>
        <fullName evidence="2">Uncharacterized protein</fullName>
    </submittedName>
</protein>
<dbReference type="AlphaFoldDB" id="A0A6I6UWU0"/>
<dbReference type="KEGG" id="bvq:FHE72_23415"/>
<proteinExistence type="predicted"/>
<accession>A0A6I6UWU0</accession>
<keyword evidence="2" id="KW-0614">Plasmid</keyword>
<evidence type="ECO:0000313" key="3">
    <source>
        <dbReference type="Proteomes" id="UP000465062"/>
    </source>
</evidence>
<name>A0A6I6UWU0_9BACI</name>